<keyword evidence="3" id="KW-0378">Hydrolase</keyword>
<evidence type="ECO:0000256" key="1">
    <source>
        <dbReference type="ARBA" id="ARBA00022670"/>
    </source>
</evidence>
<protein>
    <submittedName>
        <fullName evidence="7">Psychrophilic metalloprotease Fpp1</fullName>
    </submittedName>
</protein>
<keyword evidence="2" id="KW-0732">Signal</keyword>
<dbReference type="OrthoDB" id="9792152at2"/>
<sequence length="1111" mass="117651">MNKKLLLTVWSIFTFTVVFSQSDKLWVSKTSKDVKSINKTVSRENFPDQFKLFQLNVNALKQSLFQADDRFVKNPKTVIISIPNSEGQFENYKMYEASNFDRELQAQFPEIRSYVGVGVENKNYTLRLSVSPNSIQTMTIKPNGQSEFIEAYSSDNTIYAVYSSKSRKGKLPFTCSTDEVAFATKIASKTSTTSRSSLNQILVFRLALSCTAEYSNYFGATSAAQVGNVLAAFNNTMTRVNGVFEKDFCIHMNIISQSSSVIYYNAGTDPYSAAAAGSGGAWNAELQNTLTTVVGESNYDVGHLFGASGGGGNAGCIGCVCEDGQKGSGFTSPSNGVPAGDTFDIDYVAHELGHQFGANHTFSHNVEGSGVNMEPGSGSTIMGYAGITGQDVQPNSDAYFHIASIDQVQTNMESKTCPVRNSISNNTPTVNGGLDYTIPKSTPFILTAVGSDPDAGNSLTYCWEQIDNATTQTGASSAASATKTGGPTFRSYTPTSATHRYFPRIQSVIANSVTTAGTEINVEALSSVARDLNFAVTVRDNVAGFGLTEYDTVKLTVNATAGPFAVTAPNTAVSWQAGTNQTVTWNVAGTTANNVNSATVDIFLSTDGGNTYPILLASNVPNDGSETILVPNNTGTTNRIMVKGYNHVFFDISNTNFTITAPGSTFGLAYGGGSGGQNSTICQGNSTSYTLNYSTFGGFSGTATLSATGNPANTTVSFSPSSISSNGTVTVNLSSTAAVPIGSYTIVVTGTSGATTKTVNLYLSVVSGSFGTQNLTSPANLATGVSTTTTLTWAANAVATRYDYQIASDATFTTILASGTTTTNSVTITGLSEITNYYWRVMPKNAGCSGSYSAAFRFTTGESNCSYTYSNNTTLNIQDGAGANTPGTTASKTIAVPGTVTGNINSISTSLTLSHSYVQDLVVQLVHPDGTVINLMNRNCDEGISASTTYNFNFTDAGTSALPNGSCLSPLITGNVKPQTPLTGLAGKTANGTWTLRATDWFTGDTGNVTNWSLNICMAQTPLTNESFNAINDLSIYPNPNSGTFTVNFQTESNQTDIKVHDVRGRQVFTKTFENNGLFNHTISLNNVETGIYLVTVQDGNRKVVKKIVVE</sequence>
<dbReference type="Gene3D" id="2.60.40.10">
    <property type="entry name" value="Immunoglobulins"/>
    <property type="match status" value="2"/>
</dbReference>
<reference evidence="7 8" key="1">
    <citation type="journal article" date="2012" name="J. Bacteriol.">
        <title>Complete Genome Sequence of Flavobacterium indicum GPSTA100-9T, Isolated from Warm Spring Water.</title>
        <authorList>
            <person name="Barbier P."/>
            <person name="Houel A."/>
            <person name="Loux V."/>
            <person name="Poulain J."/>
            <person name="Bernardet J.F."/>
            <person name="Touchon M."/>
            <person name="Duchaud E."/>
        </authorList>
    </citation>
    <scope>NUCLEOTIDE SEQUENCE [LARGE SCALE GENOMIC DNA]</scope>
    <source>
        <strain evidence="8">DSM 17447 / CIP 109464 / GPTSA100-9</strain>
    </source>
</reference>
<dbReference type="EMBL" id="HE774682">
    <property type="protein sequence ID" value="CCG54349.1"/>
    <property type="molecule type" value="Genomic_DNA"/>
</dbReference>
<dbReference type="HOGENOM" id="CLU_006954_0_0_10"/>
<proteinExistence type="predicted"/>
<dbReference type="InterPro" id="IPR024079">
    <property type="entry name" value="MetalloPept_cat_dom_sf"/>
</dbReference>
<name>H8XRB5_FLAIG</name>
<evidence type="ECO:0000256" key="4">
    <source>
        <dbReference type="SAM" id="MobiDB-lite"/>
    </source>
</evidence>
<gene>
    <name evidence="7" type="primary">fpp1</name>
    <name evidence="7" type="ordered locus">KQS_12205</name>
</gene>
<dbReference type="Pfam" id="PF13583">
    <property type="entry name" value="Reprolysin_4"/>
    <property type="match status" value="1"/>
</dbReference>
<dbReference type="GO" id="GO:0008237">
    <property type="term" value="F:metallopeptidase activity"/>
    <property type="evidence" value="ECO:0007669"/>
    <property type="project" value="UniProtKB-KW"/>
</dbReference>
<dbReference type="Gene3D" id="2.60.120.260">
    <property type="entry name" value="Galactose-binding domain-like"/>
    <property type="match status" value="1"/>
</dbReference>
<dbReference type="InterPro" id="IPR026444">
    <property type="entry name" value="Secre_tail"/>
</dbReference>
<feature type="domain" description="P/Homo B" evidence="6">
    <location>
        <begin position="859"/>
        <end position="1022"/>
    </location>
</feature>
<dbReference type="PROSITE" id="PS50853">
    <property type="entry name" value="FN3"/>
    <property type="match status" value="1"/>
</dbReference>
<evidence type="ECO:0000313" key="7">
    <source>
        <dbReference type="EMBL" id="CCG54349.1"/>
    </source>
</evidence>
<reference evidence="8" key="2">
    <citation type="submission" date="2012-03" db="EMBL/GenBank/DDBJ databases">
        <title>Complete genome sequence of Flavobacterium indicum GPTSA100-9T, isolated from warm spring water.</title>
        <authorList>
            <person name="Barbier P."/>
            <person name="Houel A."/>
            <person name="Loux V."/>
            <person name="Poulain J."/>
            <person name="Bernardet J.-F."/>
            <person name="Touchon M."/>
            <person name="Duchaud E."/>
        </authorList>
    </citation>
    <scope>NUCLEOTIDE SEQUENCE [LARGE SCALE GENOMIC DNA]</scope>
    <source>
        <strain evidence="8">DSM 17447 / CIP 109464 / GPTSA100-9</strain>
    </source>
</reference>
<dbReference type="SUPFAM" id="SSF49265">
    <property type="entry name" value="Fibronectin type III"/>
    <property type="match status" value="1"/>
</dbReference>
<keyword evidence="7" id="KW-0482">Metalloprotease</keyword>
<evidence type="ECO:0000256" key="3">
    <source>
        <dbReference type="ARBA" id="ARBA00022801"/>
    </source>
</evidence>
<dbReference type="InterPro" id="IPR008979">
    <property type="entry name" value="Galactose-bd-like_sf"/>
</dbReference>
<dbReference type="Gene3D" id="3.40.390.10">
    <property type="entry name" value="Collagenase (Catalytic Domain)"/>
    <property type="match status" value="1"/>
</dbReference>
<dbReference type="Pfam" id="PF18962">
    <property type="entry name" value="Por_Secre_tail"/>
    <property type="match status" value="1"/>
</dbReference>
<keyword evidence="1 7" id="KW-0645">Protease</keyword>
<feature type="compositionally biased region" description="Low complexity" evidence="4">
    <location>
        <begin position="473"/>
        <end position="486"/>
    </location>
</feature>
<evidence type="ECO:0000313" key="8">
    <source>
        <dbReference type="Proteomes" id="UP000007599"/>
    </source>
</evidence>
<dbReference type="GO" id="GO:0004252">
    <property type="term" value="F:serine-type endopeptidase activity"/>
    <property type="evidence" value="ECO:0007669"/>
    <property type="project" value="InterPro"/>
</dbReference>
<dbReference type="AlphaFoldDB" id="H8XRB5"/>
<dbReference type="PROSITE" id="PS51829">
    <property type="entry name" value="P_HOMO_B"/>
    <property type="match status" value="1"/>
</dbReference>
<dbReference type="KEGG" id="fin:KQS_12205"/>
<accession>H8XRB5</accession>
<dbReference type="Proteomes" id="UP000007599">
    <property type="component" value="Chromosome I"/>
</dbReference>
<dbReference type="PATRIC" id="fig|1094466.5.peg.2385"/>
<dbReference type="GO" id="GO:0006508">
    <property type="term" value="P:proteolysis"/>
    <property type="evidence" value="ECO:0007669"/>
    <property type="project" value="UniProtKB-KW"/>
</dbReference>
<dbReference type="SUPFAM" id="SSF55486">
    <property type="entry name" value="Metalloproteases ('zincins'), catalytic domain"/>
    <property type="match status" value="1"/>
</dbReference>
<dbReference type="STRING" id="1094466.KQS_12205"/>
<dbReference type="eggNOG" id="COG4935">
    <property type="taxonomic scope" value="Bacteria"/>
</dbReference>
<feature type="domain" description="Fibronectin type-III" evidence="5">
    <location>
        <begin position="771"/>
        <end position="863"/>
    </location>
</feature>
<dbReference type="InterPro" id="IPR002884">
    <property type="entry name" value="P_dom"/>
</dbReference>
<keyword evidence="8" id="KW-1185">Reference proteome</keyword>
<dbReference type="Pfam" id="PF01483">
    <property type="entry name" value="P_proprotein"/>
    <property type="match status" value="1"/>
</dbReference>
<dbReference type="InterPro" id="IPR003961">
    <property type="entry name" value="FN3_dom"/>
</dbReference>
<feature type="region of interest" description="Disordered" evidence="4">
    <location>
        <begin position="473"/>
        <end position="492"/>
    </location>
</feature>
<evidence type="ECO:0000256" key="2">
    <source>
        <dbReference type="ARBA" id="ARBA00022729"/>
    </source>
</evidence>
<dbReference type="InterPro" id="IPR036116">
    <property type="entry name" value="FN3_sf"/>
</dbReference>
<dbReference type="RefSeq" id="WP_014389467.1">
    <property type="nucleotide sequence ID" value="NC_017025.1"/>
</dbReference>
<organism evidence="7 8">
    <name type="scientific">Flavobacterium indicum (strain DSM 17447 / CIP 109464 / GPTSA100-9)</name>
    <dbReference type="NCBI Taxonomy" id="1094466"/>
    <lineage>
        <taxon>Bacteria</taxon>
        <taxon>Pseudomonadati</taxon>
        <taxon>Bacteroidota</taxon>
        <taxon>Flavobacteriia</taxon>
        <taxon>Flavobacteriales</taxon>
        <taxon>Flavobacteriaceae</taxon>
        <taxon>Flavobacterium</taxon>
    </lineage>
</organism>
<evidence type="ECO:0000259" key="6">
    <source>
        <dbReference type="PROSITE" id="PS51829"/>
    </source>
</evidence>
<dbReference type="SUPFAM" id="SSF49785">
    <property type="entry name" value="Galactose-binding domain-like"/>
    <property type="match status" value="1"/>
</dbReference>
<evidence type="ECO:0000259" key="5">
    <source>
        <dbReference type="PROSITE" id="PS50853"/>
    </source>
</evidence>
<dbReference type="NCBIfam" id="TIGR04183">
    <property type="entry name" value="Por_Secre_tail"/>
    <property type="match status" value="1"/>
</dbReference>
<dbReference type="InterPro" id="IPR013783">
    <property type="entry name" value="Ig-like_fold"/>
</dbReference>